<dbReference type="RefSeq" id="WP_153235166.1">
    <property type="nucleotide sequence ID" value="NZ_WINI01000007.1"/>
</dbReference>
<feature type="region of interest" description="Disordered" evidence="1">
    <location>
        <begin position="56"/>
        <end position="112"/>
    </location>
</feature>
<evidence type="ECO:0000259" key="3">
    <source>
        <dbReference type="Pfam" id="PF13511"/>
    </source>
</evidence>
<name>A0A843YV50_9BURK</name>
<sequence>MTVLRLQHFLIATSLLCISSAALAQYAWVDENGHKQYSDMPPPTSAHVKNVRTLQGDFSGASDDDNKGASKATDKTTPTLAEQDAAFRKRQDELAEKNKKADADAKLAQDKAQNCAHAQAYQRSLDSGIRLVQTDANGQRSFLDDNQRAQASRDNQQILSECKG</sequence>
<evidence type="ECO:0000313" key="4">
    <source>
        <dbReference type="EMBL" id="MQR01553.1"/>
    </source>
</evidence>
<feature type="compositionally biased region" description="Polar residues" evidence="1">
    <location>
        <begin position="148"/>
        <end position="164"/>
    </location>
</feature>
<feature type="signal peptide" evidence="2">
    <location>
        <begin position="1"/>
        <end position="24"/>
    </location>
</feature>
<keyword evidence="5" id="KW-1185">Reference proteome</keyword>
<comment type="caution">
    <text evidence="4">The sequence shown here is derived from an EMBL/GenBank/DDBJ whole genome shotgun (WGS) entry which is preliminary data.</text>
</comment>
<organism evidence="4 5">
    <name type="scientific">Glaciimonas soli</name>
    <dbReference type="NCBI Taxonomy" id="2590999"/>
    <lineage>
        <taxon>Bacteria</taxon>
        <taxon>Pseudomonadati</taxon>
        <taxon>Pseudomonadota</taxon>
        <taxon>Betaproteobacteria</taxon>
        <taxon>Burkholderiales</taxon>
        <taxon>Oxalobacteraceae</taxon>
        <taxon>Glaciimonas</taxon>
    </lineage>
</organism>
<evidence type="ECO:0000256" key="1">
    <source>
        <dbReference type="SAM" id="MobiDB-lite"/>
    </source>
</evidence>
<gene>
    <name evidence="4" type="ORF">GEV47_12805</name>
</gene>
<dbReference type="Proteomes" id="UP000451565">
    <property type="component" value="Unassembled WGS sequence"/>
</dbReference>
<proteinExistence type="predicted"/>
<accession>A0A843YV50</accession>
<dbReference type="Pfam" id="PF13511">
    <property type="entry name" value="DUF4124"/>
    <property type="match status" value="1"/>
</dbReference>
<keyword evidence="2" id="KW-0732">Signal</keyword>
<dbReference type="EMBL" id="WINI01000007">
    <property type="protein sequence ID" value="MQR01553.1"/>
    <property type="molecule type" value="Genomic_DNA"/>
</dbReference>
<protein>
    <submittedName>
        <fullName evidence="4">DUF4124 domain-containing protein</fullName>
    </submittedName>
</protein>
<evidence type="ECO:0000313" key="5">
    <source>
        <dbReference type="Proteomes" id="UP000451565"/>
    </source>
</evidence>
<feature type="compositionally biased region" description="Basic and acidic residues" evidence="1">
    <location>
        <begin position="85"/>
        <end position="109"/>
    </location>
</feature>
<feature type="domain" description="DUF4124" evidence="3">
    <location>
        <begin position="14"/>
        <end position="52"/>
    </location>
</feature>
<feature type="region of interest" description="Disordered" evidence="1">
    <location>
        <begin position="140"/>
        <end position="164"/>
    </location>
</feature>
<feature type="chain" id="PRO_5032724634" evidence="2">
    <location>
        <begin position="25"/>
        <end position="164"/>
    </location>
</feature>
<dbReference type="OrthoDB" id="9181422at2"/>
<reference evidence="4 5" key="1">
    <citation type="submission" date="2019-10" db="EMBL/GenBank/DDBJ databases">
        <title>Glaciimonas soli sp. nov., a psychrophilic bacterium isolated from the forest soil of a high elevation mountain in Taiwan.</title>
        <authorList>
            <person name="Wang L.-T."/>
            <person name="Shieh W.Y."/>
        </authorList>
    </citation>
    <scope>NUCLEOTIDE SEQUENCE [LARGE SCALE GENOMIC DNA]</scope>
    <source>
        <strain evidence="4 5">GS1</strain>
    </source>
</reference>
<dbReference type="AlphaFoldDB" id="A0A843YV50"/>
<feature type="compositionally biased region" description="Basic and acidic residues" evidence="1">
    <location>
        <begin position="64"/>
        <end position="74"/>
    </location>
</feature>
<evidence type="ECO:0000256" key="2">
    <source>
        <dbReference type="SAM" id="SignalP"/>
    </source>
</evidence>
<dbReference type="InterPro" id="IPR025392">
    <property type="entry name" value="DUF4124"/>
</dbReference>